<dbReference type="AlphaFoldDB" id="A5DWJ8"/>
<accession>A5DWJ8</accession>
<evidence type="ECO:0000313" key="10">
    <source>
        <dbReference type="EMBL" id="EDK43556.1"/>
    </source>
</evidence>
<dbReference type="GO" id="GO:0008168">
    <property type="term" value="F:methyltransferase activity"/>
    <property type="evidence" value="ECO:0007669"/>
    <property type="project" value="InterPro"/>
</dbReference>
<evidence type="ECO:0000256" key="3">
    <source>
        <dbReference type="ARBA" id="ARBA00022946"/>
    </source>
</evidence>
<dbReference type="OMA" id="HRKCPLQ"/>
<keyword evidence="5" id="KW-0411">Iron-sulfur</keyword>
<proteinExistence type="predicted"/>
<organism evidence="10 11">
    <name type="scientific">Lodderomyces elongisporus (strain ATCC 11503 / CBS 2605 / JCM 1781 / NBRC 1676 / NRRL YB-4239)</name>
    <name type="common">Yeast</name>
    <name type="synonym">Saccharomyces elongisporus</name>
    <dbReference type="NCBI Taxonomy" id="379508"/>
    <lineage>
        <taxon>Eukaryota</taxon>
        <taxon>Fungi</taxon>
        <taxon>Dikarya</taxon>
        <taxon>Ascomycota</taxon>
        <taxon>Saccharomycotina</taxon>
        <taxon>Pichiomycetes</taxon>
        <taxon>Debaryomycetaceae</taxon>
        <taxon>Candida/Lodderomyces clade</taxon>
        <taxon>Lodderomyces</taxon>
    </lineage>
</organism>
<dbReference type="VEuPathDB" id="FungiDB:LELG_01734"/>
<dbReference type="GO" id="GO:0003735">
    <property type="term" value="F:structural constituent of ribosome"/>
    <property type="evidence" value="ECO:0007669"/>
    <property type="project" value="TreeGrafter"/>
</dbReference>
<dbReference type="InterPro" id="IPR029063">
    <property type="entry name" value="SAM-dependent_MTases_sf"/>
</dbReference>
<keyword evidence="4" id="KW-0408">Iron</keyword>
<evidence type="ECO:0000313" key="11">
    <source>
        <dbReference type="Proteomes" id="UP000001996"/>
    </source>
</evidence>
<keyword evidence="11" id="KW-1185">Reference proteome</keyword>
<comment type="function">
    <text evidence="7">Mitochondrial ribosome (mitoribosome) assembly factor. Binds at the interface of the head and body domains of the mitochondrial small ribosomal subunit (mt-SSU), occluding the mRNA channel and preventing compaction of the head domain towards the body. Probable inactive methyltransferase: retains the characteristic folding and ability to bind S-adenosyl-L-methionine, but it probably lost its methyltransferase activity.</text>
</comment>
<dbReference type="KEGG" id="lel:PVL30_001711"/>
<keyword evidence="6" id="KW-0496">Mitochondrion</keyword>
<name>A5DWJ8_LODEL</name>
<dbReference type="PANTHER" id="PTHR13184:SF5">
    <property type="entry name" value="METHYLTRANSFERASE-LIKE PROTEIN 17, MITOCHONDRIAL"/>
    <property type="match status" value="1"/>
</dbReference>
<dbReference type="GO" id="GO:0005763">
    <property type="term" value="C:mitochondrial small ribosomal subunit"/>
    <property type="evidence" value="ECO:0007669"/>
    <property type="project" value="TreeGrafter"/>
</dbReference>
<evidence type="ECO:0000256" key="4">
    <source>
        <dbReference type="ARBA" id="ARBA00023004"/>
    </source>
</evidence>
<dbReference type="InParanoid" id="A5DWJ8"/>
<dbReference type="GO" id="GO:0051536">
    <property type="term" value="F:iron-sulfur cluster binding"/>
    <property type="evidence" value="ECO:0007669"/>
    <property type="project" value="UniProtKB-KW"/>
</dbReference>
<keyword evidence="8" id="KW-0175">Coiled coil</keyword>
<dbReference type="InterPro" id="IPR015324">
    <property type="entry name" value="Ribosomal_Rsm22-like"/>
</dbReference>
<keyword evidence="2" id="KW-0479">Metal-binding</keyword>
<evidence type="ECO:0000256" key="8">
    <source>
        <dbReference type="SAM" id="Coils"/>
    </source>
</evidence>
<evidence type="ECO:0000256" key="7">
    <source>
        <dbReference type="ARBA" id="ARBA00045681"/>
    </source>
</evidence>
<dbReference type="InterPro" id="IPR016522">
    <property type="entry name" value="RSM22_mit_bud"/>
</dbReference>
<dbReference type="OrthoDB" id="421327at2759"/>
<comment type="subcellular location">
    <subcellularLocation>
        <location evidence="1">Mitochondrion</location>
    </subcellularLocation>
</comment>
<dbReference type="EMBL" id="CH981525">
    <property type="protein sequence ID" value="EDK43556.1"/>
    <property type="molecule type" value="Genomic_DNA"/>
</dbReference>
<dbReference type="FunCoup" id="A5DWJ8">
    <property type="interactions" value="301"/>
</dbReference>
<dbReference type="GeneID" id="5234494"/>
<dbReference type="InterPro" id="IPR052571">
    <property type="entry name" value="Mt_RNA_Methyltransferase"/>
</dbReference>
<evidence type="ECO:0000256" key="9">
    <source>
        <dbReference type="SAM" id="MobiDB-lite"/>
    </source>
</evidence>
<dbReference type="PIRSF" id="PIRSF007797">
    <property type="entry name" value="RSM22"/>
    <property type="match status" value="1"/>
</dbReference>
<gene>
    <name evidence="10" type="ORF">LELG_01734</name>
</gene>
<dbReference type="STRING" id="379508.A5DWJ8"/>
<dbReference type="Proteomes" id="UP000001996">
    <property type="component" value="Unassembled WGS sequence"/>
</dbReference>
<sequence>MLRKHILAHNRLSASSLVLRRHIAVSRVLLHNAQHHHHHHHQLQKEEFDFDFLKVEERLSKDIVRKYIPADQIQNHSENLTTEKDNDEILGESPFRNPDGSLIHGENATEARLDPKTLLGKIDHSVERLPKAIAEVIQNNILVTTLPSRLRQQVVAVFKDLNKNQIQQSPLSETECNAYIAALFLQDFSHIKQVILELQKRVGKDKFNPQRVLDIGYGPATGMVALNDVMGDQWIPEEKTAYVIGRRNSQMKKNAKIILSRQLNENIAEDFEELEIEPGEEGEQNKAKIAEDSVSFGVEEKQLGKDIHEKKMMIKEKEKKQKKDSKKIKEEKYLGPIDSTKINIRTTLRDTIPTNKQYDLIMVHHSLLSKEYNFPKDVDENLRMILRLLAPGGHLLIVERGNAVGFETVARARQVMIRPERFPQELGKIPRPYIKGSLGKPQKLKKESLLVTDEDIEFEKEMLAKLEKEEEEEEEKELREQGENLENVLDSKFGKVSEEELRFDEEDDGENFEIFEPHTPLEEMYDKIDYHIKILAPCPHHRTCPLQLGDPKFFKIPSHKHRLNFCSFSKTVERPDYTMELKKGKMLATKWDKTAHDGIGTVSRGELKKLAGTGRPGGRNTEDGSYSYLIAERSLNDQETLDKIDNLREYSNNDNSPVDTDDIDFWPRIVDHPSKIKRNVKMTVCSNEGDIELWQIPKSLGKQVYHDARKAQLGDQWALGRKTFIKRTVVSPEVKAKLEMLYKTQKKTFLKEQKKQNWKKITGVDEEEFDDGLRSVEIMASKMEKSREYIKKGKEFDVDPALYEGK</sequence>
<dbReference type="GO" id="GO:0006412">
    <property type="term" value="P:translation"/>
    <property type="evidence" value="ECO:0007669"/>
    <property type="project" value="InterPro"/>
</dbReference>
<dbReference type="SUPFAM" id="SSF53335">
    <property type="entry name" value="S-adenosyl-L-methionine-dependent methyltransferases"/>
    <property type="match status" value="1"/>
</dbReference>
<dbReference type="PANTHER" id="PTHR13184">
    <property type="entry name" value="37S RIBOSOMAL PROTEIN S22"/>
    <property type="match status" value="1"/>
</dbReference>
<feature type="region of interest" description="Disordered" evidence="9">
    <location>
        <begin position="75"/>
        <end position="106"/>
    </location>
</feature>
<dbReference type="HOGENOM" id="CLU_024759_0_0_1"/>
<protein>
    <submittedName>
        <fullName evidence="10">Uncharacterized protein</fullName>
    </submittedName>
</protein>
<evidence type="ECO:0000256" key="5">
    <source>
        <dbReference type="ARBA" id="ARBA00023014"/>
    </source>
</evidence>
<evidence type="ECO:0000256" key="6">
    <source>
        <dbReference type="ARBA" id="ARBA00023128"/>
    </source>
</evidence>
<dbReference type="eggNOG" id="KOG2539">
    <property type="taxonomic scope" value="Eukaryota"/>
</dbReference>
<evidence type="ECO:0000256" key="2">
    <source>
        <dbReference type="ARBA" id="ARBA00022723"/>
    </source>
</evidence>
<evidence type="ECO:0000256" key="1">
    <source>
        <dbReference type="ARBA" id="ARBA00004173"/>
    </source>
</evidence>
<reference evidence="10 11" key="1">
    <citation type="journal article" date="2009" name="Nature">
        <title>Evolution of pathogenicity and sexual reproduction in eight Candida genomes.</title>
        <authorList>
            <person name="Butler G."/>
            <person name="Rasmussen M.D."/>
            <person name="Lin M.F."/>
            <person name="Santos M.A."/>
            <person name="Sakthikumar S."/>
            <person name="Munro C.A."/>
            <person name="Rheinbay E."/>
            <person name="Grabherr M."/>
            <person name="Forche A."/>
            <person name="Reedy J.L."/>
            <person name="Agrafioti I."/>
            <person name="Arnaud M.B."/>
            <person name="Bates S."/>
            <person name="Brown A.J."/>
            <person name="Brunke S."/>
            <person name="Costanzo M.C."/>
            <person name="Fitzpatrick D.A."/>
            <person name="de Groot P.W."/>
            <person name="Harris D."/>
            <person name="Hoyer L.L."/>
            <person name="Hube B."/>
            <person name="Klis F.M."/>
            <person name="Kodira C."/>
            <person name="Lennard N."/>
            <person name="Logue M.E."/>
            <person name="Martin R."/>
            <person name="Neiman A.M."/>
            <person name="Nikolaou E."/>
            <person name="Quail M.A."/>
            <person name="Quinn J."/>
            <person name="Santos M.C."/>
            <person name="Schmitzberger F.F."/>
            <person name="Sherlock G."/>
            <person name="Shah P."/>
            <person name="Silverstein K.A."/>
            <person name="Skrzypek M.S."/>
            <person name="Soll D."/>
            <person name="Staggs R."/>
            <person name="Stansfield I."/>
            <person name="Stumpf M.P."/>
            <person name="Sudbery P.E."/>
            <person name="Srikantha T."/>
            <person name="Zeng Q."/>
            <person name="Berman J."/>
            <person name="Berriman M."/>
            <person name="Heitman J."/>
            <person name="Gow N.A."/>
            <person name="Lorenz M.C."/>
            <person name="Birren B.W."/>
            <person name="Kellis M."/>
            <person name="Cuomo C.A."/>
        </authorList>
    </citation>
    <scope>NUCLEOTIDE SEQUENCE [LARGE SCALE GENOMIC DNA]</scope>
    <source>
        <strain evidence="11">ATCC 11503 / BCRC 21390 / CBS 2605 / JCM 1781 / NBRC 1676 / NRRL YB-4239</strain>
    </source>
</reference>
<dbReference type="GO" id="GO:0046872">
    <property type="term" value="F:metal ion binding"/>
    <property type="evidence" value="ECO:0007669"/>
    <property type="project" value="UniProtKB-KW"/>
</dbReference>
<keyword evidence="3" id="KW-0809">Transit peptide</keyword>
<feature type="coiled-coil region" evidence="8">
    <location>
        <begin position="449"/>
        <end position="491"/>
    </location>
</feature>
<dbReference type="Pfam" id="PF09243">
    <property type="entry name" value="Rsm22"/>
    <property type="match status" value="1"/>
</dbReference>